<evidence type="ECO:0000313" key="8">
    <source>
        <dbReference type="Proteomes" id="UP000769780"/>
    </source>
</evidence>
<proteinExistence type="predicted"/>
<feature type="transmembrane region" description="Helical" evidence="6">
    <location>
        <begin position="90"/>
        <end position="112"/>
    </location>
</feature>
<dbReference type="Proteomes" id="UP000769780">
    <property type="component" value="Unassembled WGS sequence"/>
</dbReference>
<gene>
    <name evidence="7" type="ORF">H0185_04275</name>
</gene>
<evidence type="ECO:0000313" key="7">
    <source>
        <dbReference type="EMBL" id="MBY0096020.1"/>
    </source>
</evidence>
<evidence type="ECO:0000256" key="3">
    <source>
        <dbReference type="ARBA" id="ARBA00022692"/>
    </source>
</evidence>
<evidence type="ECO:0000256" key="1">
    <source>
        <dbReference type="ARBA" id="ARBA00004651"/>
    </source>
</evidence>
<feature type="transmembrane region" description="Helical" evidence="6">
    <location>
        <begin position="34"/>
        <end position="53"/>
    </location>
</feature>
<keyword evidence="8" id="KW-1185">Reference proteome</keyword>
<dbReference type="Pfam" id="PF03788">
    <property type="entry name" value="LrgA"/>
    <property type="match status" value="1"/>
</dbReference>
<keyword evidence="3 6" id="KW-0812">Transmembrane</keyword>
<organism evidence="7 8">
    <name type="scientific">Mesobacillus maritimus</name>
    <dbReference type="NCBI Taxonomy" id="1643336"/>
    <lineage>
        <taxon>Bacteria</taxon>
        <taxon>Bacillati</taxon>
        <taxon>Bacillota</taxon>
        <taxon>Bacilli</taxon>
        <taxon>Bacillales</taxon>
        <taxon>Bacillaceae</taxon>
        <taxon>Mesobacillus</taxon>
    </lineage>
</organism>
<feature type="transmembrane region" description="Helical" evidence="6">
    <location>
        <begin position="7"/>
        <end position="28"/>
    </location>
</feature>
<evidence type="ECO:0000256" key="5">
    <source>
        <dbReference type="ARBA" id="ARBA00023136"/>
    </source>
</evidence>
<evidence type="ECO:0000256" key="6">
    <source>
        <dbReference type="SAM" id="Phobius"/>
    </source>
</evidence>
<dbReference type="PANTHER" id="PTHR33931">
    <property type="entry name" value="HOLIN-LIKE PROTEIN CIDA-RELATED"/>
    <property type="match status" value="1"/>
</dbReference>
<dbReference type="RefSeq" id="WP_221871515.1">
    <property type="nucleotide sequence ID" value="NZ_JACWFH010000007.1"/>
</dbReference>
<comment type="caution">
    <text evidence="7">The sequence shown here is derived from an EMBL/GenBank/DDBJ whole genome shotgun (WGS) entry which is preliminary data.</text>
</comment>
<keyword evidence="2" id="KW-1003">Cell membrane</keyword>
<dbReference type="InterPro" id="IPR005538">
    <property type="entry name" value="LrgA/CidA"/>
</dbReference>
<reference evidence="7 8" key="1">
    <citation type="submission" date="2020-07" db="EMBL/GenBank/DDBJ databases">
        <title>Fungal Genomes of the International Space Station.</title>
        <authorList>
            <person name="Seuylemezian A."/>
            <person name="Singh N.K."/>
            <person name="Wood J."/>
            <person name="Venkateswaran K."/>
        </authorList>
    </citation>
    <scope>NUCLEOTIDE SEQUENCE [LARGE SCALE GENOMIC DNA]</scope>
    <source>
        <strain evidence="7 8">PL-B2</strain>
    </source>
</reference>
<protein>
    <submittedName>
        <fullName evidence="7">CidA/LrgA family protein</fullName>
    </submittedName>
</protein>
<comment type="subcellular location">
    <subcellularLocation>
        <location evidence="1">Cell membrane</location>
        <topology evidence="1">Multi-pass membrane protein</topology>
    </subcellularLocation>
</comment>
<sequence>MRIKWIFQFFIIIGFLLLGYGIEIVVPIPLPASVIGMLLLFLFLLAGVIKLEWVEKVSSFHLKHLPLLFIPPIATLFISSSIFKVLQWDIMLVLIVSSISCLLGTAITVEWYENRKGRRTK</sequence>
<feature type="transmembrane region" description="Helical" evidence="6">
    <location>
        <begin position="65"/>
        <end position="84"/>
    </location>
</feature>
<keyword evidence="5 6" id="KW-0472">Membrane</keyword>
<dbReference type="EMBL" id="JACWFH010000007">
    <property type="protein sequence ID" value="MBY0096020.1"/>
    <property type="molecule type" value="Genomic_DNA"/>
</dbReference>
<name>A0ABS7K1K4_9BACI</name>
<keyword evidence="4 6" id="KW-1133">Transmembrane helix</keyword>
<accession>A0ABS7K1K4</accession>
<evidence type="ECO:0000256" key="2">
    <source>
        <dbReference type="ARBA" id="ARBA00022475"/>
    </source>
</evidence>
<evidence type="ECO:0000256" key="4">
    <source>
        <dbReference type="ARBA" id="ARBA00022989"/>
    </source>
</evidence>
<dbReference type="PANTHER" id="PTHR33931:SF2">
    <property type="entry name" value="HOLIN-LIKE PROTEIN CIDA"/>
    <property type="match status" value="1"/>
</dbReference>